<dbReference type="PROSITE" id="PS50937">
    <property type="entry name" value="HTH_MERR_2"/>
    <property type="match status" value="1"/>
</dbReference>
<dbReference type="Proteomes" id="UP000197781">
    <property type="component" value="Chromosome"/>
</dbReference>
<accession>A0A220ML27</accession>
<dbReference type="InterPro" id="IPR000551">
    <property type="entry name" value="MerR-type_HTH_dom"/>
</dbReference>
<keyword evidence="1" id="KW-0238">DNA-binding</keyword>
<dbReference type="PANTHER" id="PTHR30204:SF90">
    <property type="entry name" value="HTH-TYPE TRANSCRIPTIONAL ACTIVATOR MTA"/>
    <property type="match status" value="1"/>
</dbReference>
<evidence type="ECO:0000256" key="1">
    <source>
        <dbReference type="ARBA" id="ARBA00023125"/>
    </source>
</evidence>
<dbReference type="Pfam" id="PF13411">
    <property type="entry name" value="MerR_1"/>
    <property type="match status" value="1"/>
</dbReference>
<dbReference type="Gene3D" id="1.10.1660.10">
    <property type="match status" value="1"/>
</dbReference>
<sequence>MKRHWKVGELAKMAGITIRTLRFYDQIGLFSPSGYSPSGYRLYTEKDISRLQQILSLKELGLSLEQIKAVMTGDQLSLSDIVTIQIDSLKESIRMQQKLLHELENVSSRMQRNEPFTVEHFMNIIRTMRMKHEKFFAERKSSMDRHLDRLGEYLDEHPEEPGQGGFNCE</sequence>
<proteinExistence type="predicted"/>
<dbReference type="PROSITE" id="PS00552">
    <property type="entry name" value="HTH_MERR_1"/>
    <property type="match status" value="1"/>
</dbReference>
<dbReference type="InterPro" id="IPR009061">
    <property type="entry name" value="DNA-bd_dom_put_sf"/>
</dbReference>
<gene>
    <name evidence="3" type="ORF">BP422_20605</name>
</gene>
<dbReference type="RefSeq" id="WP_088909374.1">
    <property type="nucleotide sequence ID" value="NZ_CP018145.1"/>
</dbReference>
<protein>
    <submittedName>
        <fullName evidence="3">MerR family transcriptional regulator</fullName>
    </submittedName>
</protein>
<evidence type="ECO:0000313" key="3">
    <source>
        <dbReference type="EMBL" id="ASJ55741.1"/>
    </source>
</evidence>
<dbReference type="KEGG" id="bfm:BP422_20605"/>
<reference evidence="3 4" key="1">
    <citation type="submission" date="2016-11" db="EMBL/GenBank/DDBJ databases">
        <authorList>
            <person name="Jaros S."/>
            <person name="Januszkiewicz K."/>
            <person name="Wedrychowicz H."/>
        </authorList>
    </citation>
    <scope>NUCLEOTIDE SEQUENCE [LARGE SCALE GENOMIC DNA]</scope>
    <source>
        <strain evidence="3 4">NF2</strain>
    </source>
</reference>
<dbReference type="SUPFAM" id="SSF46955">
    <property type="entry name" value="Putative DNA-binding domain"/>
    <property type="match status" value="1"/>
</dbReference>
<dbReference type="GO" id="GO:0003677">
    <property type="term" value="F:DNA binding"/>
    <property type="evidence" value="ECO:0007669"/>
    <property type="project" value="UniProtKB-KW"/>
</dbReference>
<dbReference type="EMBL" id="CP018145">
    <property type="protein sequence ID" value="ASJ55741.1"/>
    <property type="molecule type" value="Genomic_DNA"/>
</dbReference>
<evidence type="ECO:0000313" key="4">
    <source>
        <dbReference type="Proteomes" id="UP000197781"/>
    </source>
</evidence>
<name>A0A220ML27_9BACL</name>
<dbReference type="CDD" id="cd01106">
    <property type="entry name" value="HTH_TipAL-Mta"/>
    <property type="match status" value="1"/>
</dbReference>
<dbReference type="InterPro" id="IPR047057">
    <property type="entry name" value="MerR_fam"/>
</dbReference>
<dbReference type="GO" id="GO:0003700">
    <property type="term" value="F:DNA-binding transcription factor activity"/>
    <property type="evidence" value="ECO:0007669"/>
    <property type="project" value="InterPro"/>
</dbReference>
<organism evidence="3 4">
    <name type="scientific">Brevibacillus formosus</name>
    <dbReference type="NCBI Taxonomy" id="54913"/>
    <lineage>
        <taxon>Bacteria</taxon>
        <taxon>Bacillati</taxon>
        <taxon>Bacillota</taxon>
        <taxon>Bacilli</taxon>
        <taxon>Bacillales</taxon>
        <taxon>Paenibacillaceae</taxon>
        <taxon>Brevibacillus</taxon>
    </lineage>
</organism>
<dbReference type="AlphaFoldDB" id="A0A220ML27"/>
<dbReference type="PANTHER" id="PTHR30204">
    <property type="entry name" value="REDOX-CYCLING DRUG-SENSING TRANSCRIPTIONAL ACTIVATOR SOXR"/>
    <property type="match status" value="1"/>
</dbReference>
<feature type="domain" description="HTH merR-type" evidence="2">
    <location>
        <begin position="4"/>
        <end position="73"/>
    </location>
</feature>
<dbReference type="SMART" id="SM00422">
    <property type="entry name" value="HTH_MERR"/>
    <property type="match status" value="1"/>
</dbReference>
<evidence type="ECO:0000259" key="2">
    <source>
        <dbReference type="PROSITE" id="PS50937"/>
    </source>
</evidence>
<dbReference type="PRINTS" id="PR00040">
    <property type="entry name" value="HTHMERR"/>
</dbReference>